<dbReference type="InterPro" id="IPR019775">
    <property type="entry name" value="WD40_repeat_CS"/>
</dbReference>
<keyword evidence="2" id="KW-0677">Repeat</keyword>
<dbReference type="STRING" id="240159.A0A4U5VD18"/>
<reference evidence="7 8" key="1">
    <citation type="submission" date="2019-01" db="EMBL/GenBank/DDBJ databases">
        <title>Genome Assembly of Collichthys lucidus.</title>
        <authorList>
            <person name="Cai M."/>
            <person name="Xiao S."/>
        </authorList>
    </citation>
    <scope>NUCLEOTIDE SEQUENCE [LARGE SCALE GENOMIC DNA]</scope>
    <source>
        <strain evidence="7">JT15FE1705JMU</strain>
        <tissue evidence="7">Muscle</tissue>
    </source>
</reference>
<dbReference type="PROSITE" id="PS50082">
    <property type="entry name" value="WD_REPEATS_2"/>
    <property type="match status" value="2"/>
</dbReference>
<evidence type="ECO:0000256" key="4">
    <source>
        <dbReference type="SAM" id="MobiDB-lite"/>
    </source>
</evidence>
<organism evidence="7 8">
    <name type="scientific">Collichthys lucidus</name>
    <name type="common">Big head croaker</name>
    <name type="synonym">Sciaena lucida</name>
    <dbReference type="NCBI Taxonomy" id="240159"/>
    <lineage>
        <taxon>Eukaryota</taxon>
        <taxon>Metazoa</taxon>
        <taxon>Chordata</taxon>
        <taxon>Craniata</taxon>
        <taxon>Vertebrata</taxon>
        <taxon>Euteleostomi</taxon>
        <taxon>Actinopterygii</taxon>
        <taxon>Neopterygii</taxon>
        <taxon>Teleostei</taxon>
        <taxon>Neoteleostei</taxon>
        <taxon>Acanthomorphata</taxon>
        <taxon>Eupercaria</taxon>
        <taxon>Sciaenidae</taxon>
        <taxon>Collichthys</taxon>
    </lineage>
</organism>
<feature type="compositionally biased region" description="Basic and acidic residues" evidence="4">
    <location>
        <begin position="849"/>
        <end position="859"/>
    </location>
</feature>
<dbReference type="SUPFAM" id="SSF50978">
    <property type="entry name" value="WD40 repeat-like"/>
    <property type="match status" value="2"/>
</dbReference>
<accession>A0A4U5VD18</accession>
<dbReference type="PROSITE" id="PS00678">
    <property type="entry name" value="WD_REPEATS_1"/>
    <property type="match status" value="1"/>
</dbReference>
<dbReference type="SMART" id="SM00320">
    <property type="entry name" value="WD40"/>
    <property type="match status" value="10"/>
</dbReference>
<feature type="region of interest" description="Disordered" evidence="4">
    <location>
        <begin position="379"/>
        <end position="419"/>
    </location>
</feature>
<dbReference type="GO" id="GO:0008017">
    <property type="term" value="F:microtubule binding"/>
    <property type="evidence" value="ECO:0007669"/>
    <property type="project" value="TreeGrafter"/>
</dbReference>
<evidence type="ECO:0000256" key="2">
    <source>
        <dbReference type="ARBA" id="ARBA00022737"/>
    </source>
</evidence>
<evidence type="ECO:0000313" key="7">
    <source>
        <dbReference type="EMBL" id="TKS85848.1"/>
    </source>
</evidence>
<dbReference type="InterPro" id="IPR001680">
    <property type="entry name" value="WD40_rpt"/>
</dbReference>
<feature type="repeat" description="WD" evidence="3">
    <location>
        <begin position="336"/>
        <end position="368"/>
    </location>
</feature>
<feature type="region of interest" description="Disordered" evidence="4">
    <location>
        <begin position="814"/>
        <end position="882"/>
    </location>
</feature>
<feature type="compositionally biased region" description="Polar residues" evidence="4">
    <location>
        <begin position="1454"/>
        <end position="1464"/>
    </location>
</feature>
<dbReference type="PROSITE" id="PS50294">
    <property type="entry name" value="WD_REPEATS_REGION"/>
    <property type="match status" value="1"/>
</dbReference>
<feature type="repeat" description="WD" evidence="3">
    <location>
        <begin position="752"/>
        <end position="786"/>
    </location>
</feature>
<name>A0A4U5VD18_COLLU</name>
<feature type="compositionally biased region" description="Basic and acidic residues" evidence="4">
    <location>
        <begin position="1481"/>
        <end position="1512"/>
    </location>
</feature>
<gene>
    <name evidence="7" type="ORF">D9C73_019494</name>
</gene>
<keyword evidence="1 3" id="KW-0853">WD repeat</keyword>
<dbReference type="SUPFAM" id="SSF82171">
    <property type="entry name" value="DPP6 N-terminal domain-like"/>
    <property type="match status" value="1"/>
</dbReference>
<dbReference type="GO" id="GO:0005929">
    <property type="term" value="C:cilium"/>
    <property type="evidence" value="ECO:0007669"/>
    <property type="project" value="UniProtKB-ARBA"/>
</dbReference>
<dbReference type="InterPro" id="IPR055442">
    <property type="entry name" value="Beta-prop_EML-like_2nd"/>
</dbReference>
<dbReference type="Pfam" id="PF00400">
    <property type="entry name" value="WD40"/>
    <property type="match status" value="2"/>
</dbReference>
<evidence type="ECO:0000259" key="5">
    <source>
        <dbReference type="Pfam" id="PF23409"/>
    </source>
</evidence>
<dbReference type="InterPro" id="IPR036322">
    <property type="entry name" value="WD40_repeat_dom_sf"/>
</dbReference>
<feature type="compositionally biased region" description="Basic and acidic residues" evidence="4">
    <location>
        <begin position="867"/>
        <end position="877"/>
    </location>
</feature>
<dbReference type="InterPro" id="IPR055439">
    <property type="entry name" value="Beta-prop_EML_1st"/>
</dbReference>
<evidence type="ECO:0000259" key="6">
    <source>
        <dbReference type="Pfam" id="PF23414"/>
    </source>
</evidence>
<feature type="compositionally biased region" description="Basic and acidic residues" evidence="4">
    <location>
        <begin position="826"/>
        <end position="842"/>
    </location>
</feature>
<feature type="domain" description="EML-like second beta-propeller" evidence="6">
    <location>
        <begin position="880"/>
        <end position="1030"/>
    </location>
</feature>
<protein>
    <submittedName>
        <fullName evidence="7">Echinoderm microtubule-associated protein-like 6</fullName>
    </submittedName>
</protein>
<dbReference type="PANTHER" id="PTHR13720:SF33">
    <property type="entry name" value="HELP DOMAIN-CONTAINING PROTEIN"/>
    <property type="match status" value="1"/>
</dbReference>
<dbReference type="Gene3D" id="2.130.10.10">
    <property type="entry name" value="YVTN repeat-like/Quinoprotein amine dehydrogenase"/>
    <property type="match status" value="5"/>
</dbReference>
<feature type="domain" description="EML-like first beta-propeller" evidence="5">
    <location>
        <begin position="461"/>
        <end position="610"/>
    </location>
</feature>
<evidence type="ECO:0000313" key="8">
    <source>
        <dbReference type="Proteomes" id="UP000298787"/>
    </source>
</evidence>
<feature type="domain" description="EML-like second beta-propeller" evidence="6">
    <location>
        <begin position="196"/>
        <end position="368"/>
    </location>
</feature>
<dbReference type="EMBL" id="CM014094">
    <property type="protein sequence ID" value="TKS85848.1"/>
    <property type="molecule type" value="Genomic_DNA"/>
</dbReference>
<dbReference type="InterPro" id="IPR015943">
    <property type="entry name" value="WD40/YVTN_repeat-like_dom_sf"/>
</dbReference>
<evidence type="ECO:0000256" key="3">
    <source>
        <dbReference type="PROSITE-ProRule" id="PRU00221"/>
    </source>
</evidence>
<dbReference type="Proteomes" id="UP000298787">
    <property type="component" value="Chromosome 17"/>
</dbReference>
<dbReference type="PANTHER" id="PTHR13720">
    <property type="entry name" value="WD-40 REPEAT PROTEIN"/>
    <property type="match status" value="1"/>
</dbReference>
<dbReference type="InterPro" id="IPR050630">
    <property type="entry name" value="WD_repeat_EMAP"/>
</dbReference>
<dbReference type="FunFam" id="2.130.10.10:FF:000044">
    <property type="entry name" value="echinoderm microtubule-associated protein-like 6 isoform X1"/>
    <property type="match status" value="1"/>
</dbReference>
<sequence length="1534" mass="168839">MYQSAGELSCSILGTRALGDVVAMATAAASRLIGWQRRDRRRVRSQRFSRPQTGRAFDSLNAKSLPRGFVTGGKDGVVELWDDMFDRCLKTYAIKRAALSPGSKGLLLEDNPSIRAITLGHGHILVGTKNGEVLEIDKTGPMTLLVQGHMEGEVWGLASHPLLPVCATVSDDKTLRLWETSANHRMVAVRKLKRDSGKFLAVASHDSFVDIYNVLSSKRVGICKGASSYITHIDWDARGKLLQVNTGAKEQLFFEAPRGKRQTIRNSELERIEWSSWTCVLGSSCEGIWPTHSDITDINAASLTRDRTLLATGDDFGFLKLFSYPVRGQYARFKRYVGHSAQVTNVRWAQDDSTLLTVGGADTALMIWVRERGGGGVGGEGDGILCRDNRPPVDSEESDDDIEEDGVSRAAPHPEKLQKNNVSKKKRLDLVLDHVFGFRGFDCRNNLHYLNDGTDIVFHTAATAIVHSLSNGTTPSIHVWDAMSKQTLSILRCPHTKGVGYVNFSATGKLLLSVGVEPEHTITVWRWQEGSKVCSKAGHPDRIFVVEFRPDSDSQFVSVGIKHVKFWTLAGGALMYKKGVVGTVEDGRMQTMLSVAFGAVSLLLTSPDRGRDSDREMNYKSKSQLQLNNLTFTGAINGDVYVWRDHYLLRVVAKAHTGPVFTMYTTLRDGLIVTGGKERPTKEGGAVKLWDQEMKRCRAFQLETGQQVECVRSVCRGKGKILVGTKDGEIIEVGEKNAASNILLDSHARGGIWGLTAHPAKELCITASDDATIRLWDLADKANTNTQSESHSVDVRYNHLIIFYNHLSVETAEQGVSGPRSPVCELQRRRGDAGGGDEERRVSPPPRQLAEDVGKETRPQCRHSRHPVRDGNKEPLEKQQTFSPDRRLLAVGSVENTVDVYDVSGGPCLNRLVYCSDIPAFILQLDFSADSCYIQVSTGAYKRQVFEVPSGKLVSDQTIIDRITWATWTSILGDEVLGIWPRNADKAEVNCACVSHAGLNIATGDDFGLIKLFDFPCTEKFVSYSFLRHHVHMLSVLCLCGNACKHNTRRLSGDAFIQSAFTAPQVDPEGIEPTTRNVFVRPNINYAYKNTIMGQLQSSEEELSQVKDAVGSLLYDAMLEAGAVPHLGVIHPVLLVNHDERFNSRAGLQEQLQQLQGDIGNKAPTYLRDLIGRLSAFSDEPRLAGLVGSVVTMVIDMAYTSSKSSSAVKGKSAGSSSSQQRVWELQEVMEEYLKRCRINLNEKNKLIQDSIRLEAQLSLTLTQLKTCLLGGDCNSRCLRHWASGAAFNTQMLVHLAGLEGKAEPLAARAALEQYKEDLTQIIPAYRRYKSSTVCVVKCRGGLLASRDPSSEAPEEGSMTGLTMTDRETGKSVTIPLSTMETETGRRVSGPDNTSATMSSVINLDLITSDQYAQAYLDRFFSDKGPVEELKNYFTMASDKLRTLRTQHGCKDKTGATNVTKQSDGVQPKERTEGVNGEEAADGGKGDKQDETDRGGGGREEAEEREQRGERLKLSIVETQPDESLDHSLHGATSS</sequence>
<keyword evidence="8" id="KW-1185">Reference proteome</keyword>
<feature type="region of interest" description="Disordered" evidence="4">
    <location>
        <begin position="1447"/>
        <end position="1534"/>
    </location>
</feature>
<feature type="compositionally biased region" description="Acidic residues" evidence="4">
    <location>
        <begin position="394"/>
        <end position="405"/>
    </location>
</feature>
<dbReference type="GO" id="GO:0005874">
    <property type="term" value="C:microtubule"/>
    <property type="evidence" value="ECO:0007669"/>
    <property type="project" value="UniProtKB-KW"/>
</dbReference>
<proteinExistence type="predicted"/>
<evidence type="ECO:0000256" key="1">
    <source>
        <dbReference type="ARBA" id="ARBA00022574"/>
    </source>
</evidence>
<dbReference type="Pfam" id="PF23414">
    <property type="entry name" value="Beta-prop_EML_2"/>
    <property type="match status" value="2"/>
</dbReference>
<dbReference type="Pfam" id="PF23409">
    <property type="entry name" value="Beta-prop_EML"/>
    <property type="match status" value="1"/>
</dbReference>